<dbReference type="InterPro" id="IPR014756">
    <property type="entry name" value="Ig_E-set"/>
</dbReference>
<dbReference type="Ensembl" id="ENSGACT00000003418.1">
    <property type="protein sequence ID" value="ENSGACP00000003407.1"/>
    <property type="gene ID" value="ENSGACG00000002583.2"/>
</dbReference>
<proteinExistence type="predicted"/>
<dbReference type="PROSITE" id="PS51820">
    <property type="entry name" value="PA14"/>
    <property type="match status" value="1"/>
</dbReference>
<feature type="domain" description="PA14" evidence="2">
    <location>
        <begin position="268"/>
        <end position="422"/>
    </location>
</feature>
<dbReference type="CDD" id="cd00603">
    <property type="entry name" value="IPT_PCSR"/>
    <property type="match status" value="1"/>
</dbReference>
<dbReference type="SUPFAM" id="SSF81296">
    <property type="entry name" value="E set domains"/>
    <property type="match status" value="2"/>
</dbReference>
<dbReference type="InterPro" id="IPR037524">
    <property type="entry name" value="PA14/GLEYA"/>
</dbReference>
<reference evidence="3" key="1">
    <citation type="submission" date="2006-01" db="EMBL/GenBank/DDBJ databases">
        <authorList>
            <person name="Lindblad-Toh K."/>
            <person name="Mauceli E."/>
            <person name="Grabherr M."/>
            <person name="Chang J.L."/>
            <person name="Lander E.S."/>
        </authorList>
    </citation>
    <scope>NUCLEOTIDE SEQUENCE [LARGE SCALE GENOMIC DNA]</scope>
</reference>
<dbReference type="InterPro" id="IPR052387">
    <property type="entry name" value="Fibrocystin"/>
</dbReference>
<dbReference type="SMART" id="SM00429">
    <property type="entry name" value="IPT"/>
    <property type="match status" value="2"/>
</dbReference>
<dbReference type="PANTHER" id="PTHR46769">
    <property type="entry name" value="POLYCYSTIC KIDNEY AND HEPATIC DISEASE 1 (AUTOSOMAL RECESSIVE)-LIKE 1"/>
    <property type="match status" value="1"/>
</dbReference>
<name>G3NDK7_GASAC</name>
<dbReference type="SUPFAM" id="SSF56988">
    <property type="entry name" value="Anthrax protective antigen"/>
    <property type="match status" value="1"/>
</dbReference>
<dbReference type="Gene3D" id="2.60.120.1560">
    <property type="match status" value="1"/>
</dbReference>
<organism evidence="3">
    <name type="scientific">Gasterosteus aculeatus</name>
    <name type="common">Three-spined stickleback</name>
    <dbReference type="NCBI Taxonomy" id="69293"/>
    <lineage>
        <taxon>Eukaryota</taxon>
        <taxon>Metazoa</taxon>
        <taxon>Chordata</taxon>
        <taxon>Craniata</taxon>
        <taxon>Vertebrata</taxon>
        <taxon>Euteleostomi</taxon>
        <taxon>Actinopterygii</taxon>
        <taxon>Neopterygii</taxon>
        <taxon>Teleostei</taxon>
        <taxon>Neoteleostei</taxon>
        <taxon>Acanthomorphata</taxon>
        <taxon>Eupercaria</taxon>
        <taxon>Perciformes</taxon>
        <taxon>Cottioidei</taxon>
        <taxon>Gasterosteales</taxon>
        <taxon>Gasterosteidae</taxon>
        <taxon>Gasterosteus</taxon>
    </lineage>
</organism>
<reference evidence="3" key="2">
    <citation type="submission" date="2024-04" db="UniProtKB">
        <authorList>
            <consortium name="Ensembl"/>
        </authorList>
    </citation>
    <scope>IDENTIFICATION</scope>
</reference>
<dbReference type="Pfam" id="PF01833">
    <property type="entry name" value="TIG"/>
    <property type="match status" value="1"/>
</dbReference>
<dbReference type="FunFam" id="2.60.120.1560:FF:000004">
    <property type="entry name" value="PKHD1-like 1"/>
    <property type="match status" value="1"/>
</dbReference>
<evidence type="ECO:0000313" key="3">
    <source>
        <dbReference type="Ensembl" id="ENSGACP00000003407.1"/>
    </source>
</evidence>
<dbReference type="Pfam" id="PF07691">
    <property type="entry name" value="PA14"/>
    <property type="match status" value="1"/>
</dbReference>
<dbReference type="InterPro" id="IPR002909">
    <property type="entry name" value="IPT_dom"/>
</dbReference>
<accession>G3NDK7</accession>
<sequence>RVDQLTPNRGSSNGATRIMIDGIGFAQERQFQLNPKDDNFGNRVFLVSDSLSVPCDVERDSTHGNRITCVTRAMPVDQYVVRVSVDGVPIPDAGVCRGAYKPYRCSFFSVRHRTPTISTLSPASGPPGSLVTVRGIIFTDVYGSNTDRSSNGLDVRFLRAYMGGMPCELLKPNSDELSLPDKKLLRVSALGKLSMFQTFAEVTGVSPSTGSVMGGTLLTIYGRFFDQTDQPARVLVGGLPCEIQTVADDRITCRTAKHEMNGNVTVYPGGRGLKLEVWNRTRPRYLTDIWGYNENTAGYWADWVDSMPSVFQNELDYFSSRSRGFFVPPATANYTIYLHCDDRCELYLSNSSRPEDKVKVAFQTSYVSDFTKMQSQKSEVLALKEGQHYYMEILHQEYAGVASVNVALFQEQSTFTGSQTDDAVNEVQNIVAEYDVYDEEQVVTFDSWPGDVAAVKEVQKVTVSSGCASHLCGSTFFSLGYGDAKTGPIPVTASANVVEASLNTLWTIKPDTVHVTKEDDSQGSNFLVTFNSDRGDFEPLHWEVFGSDTYVTVAEVTKGISNMQTFTLLWGGIPSKPIGFNATESEVQSALEDMMKAECPVEVLAPEGTDVKYFKDFEKDNSQFNSAEEGAPVKNTAFCGLWSLKNAEVLFKDTYTEDSGYSYGPVSLDKYPTLCFAYTGMLKDEVGMKFTYKNSQGQNKAETAKISTVFNKENK</sequence>
<dbReference type="PANTHER" id="PTHR46769:SF2">
    <property type="entry name" value="FIBROCYSTIN-L ISOFORM 2 PRECURSOR-RELATED"/>
    <property type="match status" value="1"/>
</dbReference>
<dbReference type="Gene3D" id="2.60.40.10">
    <property type="entry name" value="Immunoglobulins"/>
    <property type="match status" value="2"/>
</dbReference>
<dbReference type="FunFam" id="2.60.40.10:FF:001292">
    <property type="entry name" value="PKHD1 like 1"/>
    <property type="match status" value="1"/>
</dbReference>
<dbReference type="CDD" id="cd00102">
    <property type="entry name" value="IPT"/>
    <property type="match status" value="1"/>
</dbReference>
<evidence type="ECO:0000259" key="2">
    <source>
        <dbReference type="PROSITE" id="PS51820"/>
    </source>
</evidence>
<keyword evidence="1" id="KW-0732">Signal</keyword>
<dbReference type="FunFam" id="2.60.40.10:FF:000857">
    <property type="entry name" value="PKHD1 like 1"/>
    <property type="match status" value="1"/>
</dbReference>
<dbReference type="GO" id="GO:0007399">
    <property type="term" value="P:nervous system development"/>
    <property type="evidence" value="ECO:0007669"/>
    <property type="project" value="UniProtKB-ARBA"/>
</dbReference>
<dbReference type="AlphaFoldDB" id="G3NDK7"/>
<evidence type="ECO:0000256" key="1">
    <source>
        <dbReference type="ARBA" id="ARBA00022729"/>
    </source>
</evidence>
<dbReference type="InterPro" id="IPR013783">
    <property type="entry name" value="Ig-like_fold"/>
</dbReference>
<protein>
    <submittedName>
        <fullName evidence="3">Polycystic kidney and hepatic disease 1 (autosomal recessive)-like 1</fullName>
    </submittedName>
</protein>
<dbReference type="InterPro" id="IPR011658">
    <property type="entry name" value="PA14_dom"/>
</dbReference>